<dbReference type="SMART" id="SM00387">
    <property type="entry name" value="HATPase_c"/>
    <property type="match status" value="1"/>
</dbReference>
<dbReference type="Gene3D" id="3.30.565.10">
    <property type="entry name" value="Histidine kinase-like ATPase, C-terminal domain"/>
    <property type="match status" value="1"/>
</dbReference>
<keyword evidence="4" id="KW-0808">Transferase</keyword>
<dbReference type="InterPro" id="IPR035965">
    <property type="entry name" value="PAS-like_dom_sf"/>
</dbReference>
<dbReference type="Pfam" id="PF02518">
    <property type="entry name" value="HATPase_c"/>
    <property type="match status" value="1"/>
</dbReference>
<feature type="domain" description="PAS" evidence="10">
    <location>
        <begin position="166"/>
        <end position="215"/>
    </location>
</feature>
<keyword evidence="8" id="KW-0902">Two-component regulatory system</keyword>
<dbReference type="SUPFAM" id="SSF55874">
    <property type="entry name" value="ATPase domain of HSP90 chaperone/DNA topoisomerase II/histidine kinase"/>
    <property type="match status" value="1"/>
</dbReference>
<dbReference type="PROSITE" id="PS50113">
    <property type="entry name" value="PAC"/>
    <property type="match status" value="2"/>
</dbReference>
<dbReference type="EC" id="2.7.13.3" evidence="2"/>
<dbReference type="InterPro" id="IPR003661">
    <property type="entry name" value="HisK_dim/P_dom"/>
</dbReference>
<dbReference type="InterPro" id="IPR005467">
    <property type="entry name" value="His_kinase_dom"/>
</dbReference>
<evidence type="ECO:0000256" key="3">
    <source>
        <dbReference type="ARBA" id="ARBA00022553"/>
    </source>
</evidence>
<dbReference type="SMART" id="SM00091">
    <property type="entry name" value="PAS"/>
    <property type="match status" value="2"/>
</dbReference>
<dbReference type="InterPro" id="IPR000700">
    <property type="entry name" value="PAS-assoc_C"/>
</dbReference>
<dbReference type="SUPFAM" id="SSF55785">
    <property type="entry name" value="PYP-like sensor domain (PAS domain)"/>
    <property type="match status" value="2"/>
</dbReference>
<evidence type="ECO:0000256" key="1">
    <source>
        <dbReference type="ARBA" id="ARBA00000085"/>
    </source>
</evidence>
<dbReference type="SMART" id="SM00388">
    <property type="entry name" value="HisKA"/>
    <property type="match status" value="1"/>
</dbReference>
<dbReference type="InterPro" id="IPR000014">
    <property type="entry name" value="PAS"/>
</dbReference>
<dbReference type="RefSeq" id="WP_313833280.1">
    <property type="nucleotide sequence ID" value="NZ_JAQOUE010000001.1"/>
</dbReference>
<dbReference type="SUPFAM" id="SSF47384">
    <property type="entry name" value="Homodimeric domain of signal transducing histidine kinase"/>
    <property type="match status" value="1"/>
</dbReference>
<keyword evidence="13" id="KW-1185">Reference proteome</keyword>
<keyword evidence="7" id="KW-0067">ATP-binding</keyword>
<gene>
    <name evidence="12" type="ORF">PPG34_10700</name>
</gene>
<keyword evidence="6" id="KW-0418">Kinase</keyword>
<feature type="domain" description="PAC" evidence="11">
    <location>
        <begin position="239"/>
        <end position="291"/>
    </location>
</feature>
<name>A0ABU3K8T4_9BACT</name>
<feature type="domain" description="PAC" evidence="11">
    <location>
        <begin position="119"/>
        <end position="169"/>
    </location>
</feature>
<proteinExistence type="predicted"/>
<evidence type="ECO:0000256" key="6">
    <source>
        <dbReference type="ARBA" id="ARBA00022777"/>
    </source>
</evidence>
<dbReference type="InterPro" id="IPR004358">
    <property type="entry name" value="Sig_transdc_His_kin-like_C"/>
</dbReference>
<dbReference type="Gene3D" id="1.10.287.130">
    <property type="match status" value="1"/>
</dbReference>
<dbReference type="PANTHER" id="PTHR43065">
    <property type="entry name" value="SENSOR HISTIDINE KINASE"/>
    <property type="match status" value="1"/>
</dbReference>
<dbReference type="PROSITE" id="PS50109">
    <property type="entry name" value="HIS_KIN"/>
    <property type="match status" value="1"/>
</dbReference>
<dbReference type="PANTHER" id="PTHR43065:SF46">
    <property type="entry name" value="C4-DICARBOXYLATE TRANSPORT SENSOR PROTEIN DCTB"/>
    <property type="match status" value="1"/>
</dbReference>
<evidence type="ECO:0000259" key="11">
    <source>
        <dbReference type="PROSITE" id="PS50113"/>
    </source>
</evidence>
<evidence type="ECO:0000256" key="4">
    <source>
        <dbReference type="ARBA" id="ARBA00022679"/>
    </source>
</evidence>
<evidence type="ECO:0000256" key="2">
    <source>
        <dbReference type="ARBA" id="ARBA00012438"/>
    </source>
</evidence>
<evidence type="ECO:0000256" key="7">
    <source>
        <dbReference type="ARBA" id="ARBA00022840"/>
    </source>
</evidence>
<sequence length="518" mass="58685">MDDRHHKEVLIKELQALQQEIGELRAVESMHRETQEGFQAIEVQLAGIIHSAMDGIITVNDSQHVVLFNAAAEQMFGYSAKEAIGQPIDIFIPDRFRDAHRRHIEVYGETQGTNRRMGALGSISGLRRNGEEFPIEASISQFKRGDHRFYTVILRDVTERTQVEESLARLGRLLDESVNEIFLFDAQTLKFTQVNKGAQENLGYSMDELMNMTPVDIKPEFTWETFQELLKPLYDGRKDKMEFSTFHRRKNGSDYPVEVHLQLSQLRQSQVFLAIILDISDRKVLESQLRQTERLAEMGTLAAGMAHEIGTPMNVILGRAEYLMRKTSEESTKQGLATIVTQVERITKIMNQLLSFARRRSIERRPMVLASVVHDMLDVVQDRLKRQQVHLVLNLEGTCPKVFADSDQIRQVILNLVMNAIQAMETGGTLRISQECKDSSVYLSIADTGCGISKENIPKLFTPFFTTKEVGEGTGLGLTVVHGIIQEHEGTIRVESQKKKGATFIISLPIFDSTRHST</sequence>
<evidence type="ECO:0000313" key="13">
    <source>
        <dbReference type="Proteomes" id="UP001250932"/>
    </source>
</evidence>
<reference evidence="12 13" key="1">
    <citation type="journal article" date="2023" name="ISME J.">
        <title>Cultivation and genomic characterization of novel and ubiquitous marine nitrite-oxidizing bacteria from the Nitrospirales.</title>
        <authorList>
            <person name="Mueller A.J."/>
            <person name="Daebeler A."/>
            <person name="Herbold C.W."/>
            <person name="Kirkegaard R.H."/>
            <person name="Daims H."/>
        </authorList>
    </citation>
    <scope>NUCLEOTIDE SEQUENCE [LARGE SCALE GENOMIC DNA]</scope>
    <source>
        <strain evidence="12 13">EB</strain>
    </source>
</reference>
<comment type="catalytic activity">
    <reaction evidence="1">
        <text>ATP + protein L-histidine = ADP + protein N-phospho-L-histidine.</text>
        <dbReference type="EC" id="2.7.13.3"/>
    </reaction>
</comment>
<keyword evidence="3" id="KW-0597">Phosphoprotein</keyword>
<comment type="caution">
    <text evidence="12">The sequence shown here is derived from an EMBL/GenBank/DDBJ whole genome shotgun (WGS) entry which is preliminary data.</text>
</comment>
<feature type="domain" description="Histidine kinase" evidence="9">
    <location>
        <begin position="304"/>
        <end position="512"/>
    </location>
</feature>
<dbReference type="NCBIfam" id="TIGR00229">
    <property type="entry name" value="sensory_box"/>
    <property type="match status" value="2"/>
</dbReference>
<dbReference type="PROSITE" id="PS50112">
    <property type="entry name" value="PAS"/>
    <property type="match status" value="2"/>
</dbReference>
<dbReference type="Pfam" id="PF00512">
    <property type="entry name" value="HisKA"/>
    <property type="match status" value="1"/>
</dbReference>
<accession>A0ABU3K8T4</accession>
<dbReference type="Pfam" id="PF13426">
    <property type="entry name" value="PAS_9"/>
    <property type="match status" value="2"/>
</dbReference>
<dbReference type="InterPro" id="IPR036097">
    <property type="entry name" value="HisK_dim/P_sf"/>
</dbReference>
<dbReference type="CDD" id="cd00082">
    <property type="entry name" value="HisKA"/>
    <property type="match status" value="1"/>
</dbReference>
<protein>
    <recommendedName>
        <fullName evidence="2">histidine kinase</fullName>
        <ecNumber evidence="2">2.7.13.3</ecNumber>
    </recommendedName>
</protein>
<dbReference type="Proteomes" id="UP001250932">
    <property type="component" value="Unassembled WGS sequence"/>
</dbReference>
<evidence type="ECO:0000259" key="9">
    <source>
        <dbReference type="PROSITE" id="PS50109"/>
    </source>
</evidence>
<dbReference type="PRINTS" id="PR00344">
    <property type="entry name" value="BCTRLSENSOR"/>
</dbReference>
<organism evidence="12 13">
    <name type="scientific">Candidatus Nitronereus thalassa</name>
    <dbReference type="NCBI Taxonomy" id="3020898"/>
    <lineage>
        <taxon>Bacteria</taxon>
        <taxon>Pseudomonadati</taxon>
        <taxon>Nitrospirota</taxon>
        <taxon>Nitrospiria</taxon>
        <taxon>Nitrospirales</taxon>
        <taxon>Nitrospiraceae</taxon>
        <taxon>Candidatus Nitronereus</taxon>
    </lineage>
</organism>
<evidence type="ECO:0000256" key="8">
    <source>
        <dbReference type="ARBA" id="ARBA00023012"/>
    </source>
</evidence>
<feature type="domain" description="PAS" evidence="10">
    <location>
        <begin position="41"/>
        <end position="94"/>
    </location>
</feature>
<dbReference type="InterPro" id="IPR036890">
    <property type="entry name" value="HATPase_C_sf"/>
</dbReference>
<evidence type="ECO:0000256" key="5">
    <source>
        <dbReference type="ARBA" id="ARBA00022741"/>
    </source>
</evidence>
<keyword evidence="5" id="KW-0547">Nucleotide-binding</keyword>
<dbReference type="CDD" id="cd00130">
    <property type="entry name" value="PAS"/>
    <property type="match status" value="2"/>
</dbReference>
<dbReference type="Gene3D" id="3.30.450.20">
    <property type="entry name" value="PAS domain"/>
    <property type="match status" value="2"/>
</dbReference>
<evidence type="ECO:0000313" key="12">
    <source>
        <dbReference type="EMBL" id="MDT7042822.1"/>
    </source>
</evidence>
<evidence type="ECO:0000259" key="10">
    <source>
        <dbReference type="PROSITE" id="PS50112"/>
    </source>
</evidence>
<dbReference type="EMBL" id="JAQOUE010000001">
    <property type="protein sequence ID" value="MDT7042822.1"/>
    <property type="molecule type" value="Genomic_DNA"/>
</dbReference>
<dbReference type="InterPro" id="IPR003594">
    <property type="entry name" value="HATPase_dom"/>
</dbReference>